<accession>A0AAD6ME38</accession>
<evidence type="ECO:0000313" key="3">
    <source>
        <dbReference type="Proteomes" id="UP001164929"/>
    </source>
</evidence>
<gene>
    <name evidence="2" type="ORF">NC653_026592</name>
</gene>
<dbReference type="EMBL" id="JAQIZT010000010">
    <property type="protein sequence ID" value="KAJ6983824.1"/>
    <property type="molecule type" value="Genomic_DNA"/>
</dbReference>
<reference evidence="2" key="1">
    <citation type="journal article" date="2023" name="Mol. Ecol. Resour.">
        <title>Chromosome-level genome assembly of a triploid poplar Populus alba 'Berolinensis'.</title>
        <authorList>
            <person name="Chen S."/>
            <person name="Yu Y."/>
            <person name="Wang X."/>
            <person name="Wang S."/>
            <person name="Zhang T."/>
            <person name="Zhou Y."/>
            <person name="He R."/>
            <person name="Meng N."/>
            <person name="Wang Y."/>
            <person name="Liu W."/>
            <person name="Liu Z."/>
            <person name="Liu J."/>
            <person name="Guo Q."/>
            <person name="Huang H."/>
            <person name="Sederoff R.R."/>
            <person name="Wang G."/>
            <person name="Qu G."/>
            <person name="Chen S."/>
        </authorList>
    </citation>
    <scope>NUCLEOTIDE SEQUENCE</scope>
    <source>
        <strain evidence="2">SC-2020</strain>
    </source>
</reference>
<comment type="caution">
    <text evidence="2">The sequence shown here is derived from an EMBL/GenBank/DDBJ whole genome shotgun (WGS) entry which is preliminary data.</text>
</comment>
<evidence type="ECO:0000256" key="1">
    <source>
        <dbReference type="SAM" id="MobiDB-lite"/>
    </source>
</evidence>
<dbReference type="PANTHER" id="PTHR31286:SF99">
    <property type="entry name" value="DUF4283 DOMAIN-CONTAINING PROTEIN"/>
    <property type="match status" value="1"/>
</dbReference>
<feature type="compositionally biased region" description="Basic and acidic residues" evidence="1">
    <location>
        <begin position="207"/>
        <end position="220"/>
    </location>
</feature>
<evidence type="ECO:0008006" key="4">
    <source>
        <dbReference type="Google" id="ProtNLM"/>
    </source>
</evidence>
<protein>
    <recommendedName>
        <fullName evidence="4">DUF4283 domain-containing protein</fullName>
    </recommendedName>
</protein>
<dbReference type="AlphaFoldDB" id="A0AAD6ME38"/>
<organism evidence="2 3">
    <name type="scientific">Populus alba x Populus x berolinensis</name>
    <dbReference type="NCBI Taxonomy" id="444605"/>
    <lineage>
        <taxon>Eukaryota</taxon>
        <taxon>Viridiplantae</taxon>
        <taxon>Streptophyta</taxon>
        <taxon>Embryophyta</taxon>
        <taxon>Tracheophyta</taxon>
        <taxon>Spermatophyta</taxon>
        <taxon>Magnoliopsida</taxon>
        <taxon>eudicotyledons</taxon>
        <taxon>Gunneridae</taxon>
        <taxon>Pentapetalae</taxon>
        <taxon>rosids</taxon>
        <taxon>fabids</taxon>
        <taxon>Malpighiales</taxon>
        <taxon>Salicaceae</taxon>
        <taxon>Saliceae</taxon>
        <taxon>Populus</taxon>
    </lineage>
</organism>
<sequence>MFGGKAIILQQWHPHLVLDKNKINKLPVWICLHGLPFPLWSKSGLSLSASMVGRPLSCDEQTFNNTRLDFARVCVEIDAALPLIHQFEIETPLSTEPILIKVEYEWKPSRCNKCCLFGHVCPEPIMTEPAIPETIPTETLPLNLPADAGNDGCTVAMGTHTSPQENTISVEDGNITEEVQYTIAAGKNKARASGLNGPLHTQPPKQTDSRKGIPKKPMEEMHIVPFSSKHDIVESNLDSER</sequence>
<feature type="region of interest" description="Disordered" evidence="1">
    <location>
        <begin position="190"/>
        <end position="220"/>
    </location>
</feature>
<proteinExistence type="predicted"/>
<dbReference type="Proteomes" id="UP001164929">
    <property type="component" value="Chromosome 10"/>
</dbReference>
<name>A0AAD6ME38_9ROSI</name>
<dbReference type="PANTHER" id="PTHR31286">
    <property type="entry name" value="GLYCINE-RICH CELL WALL STRUCTURAL PROTEIN 1.8-LIKE"/>
    <property type="match status" value="1"/>
</dbReference>
<evidence type="ECO:0000313" key="2">
    <source>
        <dbReference type="EMBL" id="KAJ6983824.1"/>
    </source>
</evidence>
<keyword evidence="3" id="KW-1185">Reference proteome</keyword>
<dbReference type="InterPro" id="IPR040256">
    <property type="entry name" value="At4g02000-like"/>
</dbReference>